<evidence type="ECO:0000256" key="4">
    <source>
        <dbReference type="PROSITE-ProRule" id="PRU00277"/>
    </source>
</evidence>
<evidence type="ECO:0000256" key="3">
    <source>
        <dbReference type="ARBA" id="ARBA00023110"/>
    </source>
</evidence>
<feature type="domain" description="PPIase FKBP-type" evidence="5">
    <location>
        <begin position="133"/>
        <end position="235"/>
    </location>
</feature>
<accession>A0A1B7Z1X2</accession>
<dbReference type="InterPro" id="IPR046357">
    <property type="entry name" value="PPIase_dom_sf"/>
</dbReference>
<comment type="caution">
    <text evidence="6">The sequence shown here is derived from an EMBL/GenBank/DDBJ whole genome shotgun (WGS) entry which is preliminary data.</text>
</comment>
<dbReference type="OrthoDB" id="1424215at2"/>
<dbReference type="GO" id="GO:0003755">
    <property type="term" value="F:peptidyl-prolyl cis-trans isomerase activity"/>
    <property type="evidence" value="ECO:0007669"/>
    <property type="project" value="UniProtKB-KW"/>
</dbReference>
<gene>
    <name evidence="6" type="ORF">A9200_09935</name>
</gene>
<keyword evidence="7" id="KW-1185">Reference proteome</keyword>
<dbReference type="KEGG" id="mart:BTR34_14045"/>
<dbReference type="InterPro" id="IPR001179">
    <property type="entry name" value="PPIase_FKBP_dom"/>
</dbReference>
<sequence length="321" mass="35094">MNLKYAYLLIAGLIVISSCKKDDDPIGEVVPQRLLSEVAIEDDAEIVAFLKTHFYNKDEFDAAAEGFDFKIKFDTIAGVNSDKQSIFDSPFLVTETISVASSSFLRDDGEVVNHKLYTLVVRQGIEEGKPTIGDNSILRYEGSLFDGTLFDASSFQPIILNLSGVVRGFGNGVENFQTGMGPIEVGDGTVRYNGYGIGAIFMPSGLAYFDDTRNSLPLAPKYSPLIFKIDAFGFEANSDFDGDGIPSILEDLNNDGNLNNDNTDEDAEALSRVYLANYNDTDDDNDGILTIDEIELDADGNFVGFLDTDGDGIWDHLDNDL</sequence>
<dbReference type="PROSITE" id="PS51257">
    <property type="entry name" value="PROKAR_LIPOPROTEIN"/>
    <property type="match status" value="1"/>
</dbReference>
<evidence type="ECO:0000313" key="7">
    <source>
        <dbReference type="Proteomes" id="UP000092164"/>
    </source>
</evidence>
<dbReference type="EMBL" id="LZFP01000045">
    <property type="protein sequence ID" value="OBR36721.1"/>
    <property type="molecule type" value="Genomic_DNA"/>
</dbReference>
<dbReference type="Gene3D" id="3.10.50.40">
    <property type="match status" value="1"/>
</dbReference>
<proteinExistence type="predicted"/>
<organism evidence="6 7">
    <name type="scientific">Maribacter hydrothermalis</name>
    <dbReference type="NCBI Taxonomy" id="1836467"/>
    <lineage>
        <taxon>Bacteria</taxon>
        <taxon>Pseudomonadati</taxon>
        <taxon>Bacteroidota</taxon>
        <taxon>Flavobacteriia</taxon>
        <taxon>Flavobacteriales</taxon>
        <taxon>Flavobacteriaceae</taxon>
        <taxon>Maribacter</taxon>
    </lineage>
</organism>
<evidence type="ECO:0000256" key="2">
    <source>
        <dbReference type="ARBA" id="ARBA00013194"/>
    </source>
</evidence>
<comment type="catalytic activity">
    <reaction evidence="1 4">
        <text>[protein]-peptidylproline (omega=180) = [protein]-peptidylproline (omega=0)</text>
        <dbReference type="Rhea" id="RHEA:16237"/>
        <dbReference type="Rhea" id="RHEA-COMP:10747"/>
        <dbReference type="Rhea" id="RHEA-COMP:10748"/>
        <dbReference type="ChEBI" id="CHEBI:83833"/>
        <dbReference type="ChEBI" id="CHEBI:83834"/>
        <dbReference type="EC" id="5.2.1.8"/>
    </reaction>
</comment>
<dbReference type="SUPFAM" id="SSF54534">
    <property type="entry name" value="FKBP-like"/>
    <property type="match status" value="1"/>
</dbReference>
<name>A0A1B7Z1X2_9FLAO</name>
<keyword evidence="4" id="KW-0413">Isomerase</keyword>
<dbReference type="RefSeq" id="WP_068486491.1">
    <property type="nucleotide sequence ID" value="NZ_CP018760.1"/>
</dbReference>
<dbReference type="AlphaFoldDB" id="A0A1B7Z1X2"/>
<dbReference type="Proteomes" id="UP000092164">
    <property type="component" value="Unassembled WGS sequence"/>
</dbReference>
<evidence type="ECO:0000259" key="5">
    <source>
        <dbReference type="PROSITE" id="PS50059"/>
    </source>
</evidence>
<dbReference type="STRING" id="1836467.BTR34_14045"/>
<keyword evidence="3 4" id="KW-0697">Rotamase</keyword>
<evidence type="ECO:0000256" key="1">
    <source>
        <dbReference type="ARBA" id="ARBA00000971"/>
    </source>
</evidence>
<protein>
    <recommendedName>
        <fullName evidence="2 4">peptidylprolyl isomerase</fullName>
        <ecNumber evidence="2 4">5.2.1.8</ecNumber>
    </recommendedName>
</protein>
<dbReference type="EC" id="5.2.1.8" evidence="2 4"/>
<dbReference type="PROSITE" id="PS50059">
    <property type="entry name" value="FKBP_PPIASE"/>
    <property type="match status" value="1"/>
</dbReference>
<reference evidence="7" key="1">
    <citation type="submission" date="2016-06" db="EMBL/GenBank/DDBJ databases">
        <authorList>
            <person name="Zhan P."/>
        </authorList>
    </citation>
    <scope>NUCLEOTIDE SEQUENCE [LARGE SCALE GENOMIC DNA]</scope>
    <source>
        <strain evidence="7">T28</strain>
    </source>
</reference>
<evidence type="ECO:0000313" key="6">
    <source>
        <dbReference type="EMBL" id="OBR36721.1"/>
    </source>
</evidence>